<dbReference type="InterPro" id="IPR021886">
    <property type="entry name" value="MgsA_C"/>
</dbReference>
<dbReference type="Pfam" id="PF16193">
    <property type="entry name" value="AAA_assoc_2"/>
    <property type="match status" value="1"/>
</dbReference>
<dbReference type="GO" id="GO:0005524">
    <property type="term" value="F:ATP binding"/>
    <property type="evidence" value="ECO:0007669"/>
    <property type="project" value="UniProtKB-KW"/>
</dbReference>
<evidence type="ECO:0000256" key="3">
    <source>
        <dbReference type="ARBA" id="ARBA00022840"/>
    </source>
</evidence>
<dbReference type="GO" id="GO:0017116">
    <property type="term" value="F:single-stranded DNA helicase activity"/>
    <property type="evidence" value="ECO:0007669"/>
    <property type="project" value="TreeGrafter"/>
</dbReference>
<dbReference type="InterPro" id="IPR051314">
    <property type="entry name" value="AAA_ATPase_RarA/MGS1/WRNIP1"/>
</dbReference>
<dbReference type="FunFam" id="1.10.8.60:FF:000029">
    <property type="entry name" value="Replication-associated recombination protein A"/>
    <property type="match status" value="1"/>
</dbReference>
<evidence type="ECO:0008006" key="7">
    <source>
        <dbReference type="Google" id="ProtNLM"/>
    </source>
</evidence>
<dbReference type="SUPFAM" id="SSF48019">
    <property type="entry name" value="post-AAA+ oligomerization domain-like"/>
    <property type="match status" value="1"/>
</dbReference>
<feature type="domain" description="AAA C-terminal" evidence="5">
    <location>
        <begin position="54"/>
        <end position="134"/>
    </location>
</feature>
<proteinExistence type="inferred from homology"/>
<dbReference type="Gene3D" id="1.20.272.10">
    <property type="match status" value="1"/>
</dbReference>
<evidence type="ECO:0000256" key="2">
    <source>
        <dbReference type="ARBA" id="ARBA00022741"/>
    </source>
</evidence>
<dbReference type="GO" id="GO:0000731">
    <property type="term" value="P:DNA synthesis involved in DNA repair"/>
    <property type="evidence" value="ECO:0007669"/>
    <property type="project" value="TreeGrafter"/>
</dbReference>
<dbReference type="EMBL" id="UINC01086615">
    <property type="protein sequence ID" value="SVC35242.1"/>
    <property type="molecule type" value="Genomic_DNA"/>
</dbReference>
<reference evidence="6" key="1">
    <citation type="submission" date="2018-05" db="EMBL/GenBank/DDBJ databases">
        <authorList>
            <person name="Lanie J.A."/>
            <person name="Ng W.-L."/>
            <person name="Kazmierczak K.M."/>
            <person name="Andrzejewski T.M."/>
            <person name="Davidsen T.M."/>
            <person name="Wayne K.J."/>
            <person name="Tettelin H."/>
            <person name="Glass J.I."/>
            <person name="Rusch D."/>
            <person name="Podicherti R."/>
            <person name="Tsui H.-C.T."/>
            <person name="Winkler M.E."/>
        </authorList>
    </citation>
    <scope>NUCLEOTIDE SEQUENCE</scope>
</reference>
<evidence type="ECO:0000313" key="6">
    <source>
        <dbReference type="EMBL" id="SVC35242.1"/>
    </source>
</evidence>
<evidence type="ECO:0000256" key="1">
    <source>
        <dbReference type="ARBA" id="ARBA00008959"/>
    </source>
</evidence>
<dbReference type="GO" id="GO:0006261">
    <property type="term" value="P:DNA-templated DNA replication"/>
    <property type="evidence" value="ECO:0007669"/>
    <property type="project" value="TreeGrafter"/>
</dbReference>
<comment type="similarity">
    <text evidence="1">Belongs to the AAA ATPase family. RarA/MGS1/WRNIP1 subfamily.</text>
</comment>
<dbReference type="Pfam" id="PF12002">
    <property type="entry name" value="MgsA_C"/>
    <property type="match status" value="1"/>
</dbReference>
<accession>A0A382LJI3</accession>
<feature type="non-terminal residue" evidence="6">
    <location>
        <position position="1"/>
    </location>
</feature>
<organism evidence="6">
    <name type="scientific">marine metagenome</name>
    <dbReference type="NCBI Taxonomy" id="408172"/>
    <lineage>
        <taxon>unclassified sequences</taxon>
        <taxon>metagenomes</taxon>
        <taxon>ecological metagenomes</taxon>
    </lineage>
</organism>
<evidence type="ECO:0000259" key="5">
    <source>
        <dbReference type="Pfam" id="PF16193"/>
    </source>
</evidence>
<name>A0A382LJI3_9ZZZZ</name>
<dbReference type="Gene3D" id="1.10.3710.10">
    <property type="entry name" value="DNA polymerase III clamp loader subunits, C-terminal domain"/>
    <property type="match status" value="1"/>
</dbReference>
<dbReference type="CDD" id="cd18139">
    <property type="entry name" value="HLD_clamp_RarA"/>
    <property type="match status" value="1"/>
</dbReference>
<dbReference type="AlphaFoldDB" id="A0A382LJI3"/>
<protein>
    <recommendedName>
        <fullName evidence="7">MgsA AAA+ ATPase C-terminal domain-containing protein</fullName>
    </recommendedName>
</protein>
<sequence length="318" mass="34789">TITLIGATTENPSFEVIAPLLSRSRVYTLQQLTDEQVKTIVERALIDEDRGIGNLSVVLEPEAFELLVGIANGDARTTLNSLELAAHATTPDADGSRTVTLAIAEDALQQRALMYDKAGDQHYDTISAFIKSVRGSDPDAAVYWLVRMLEAGEDPMFIARRIIILAAEDIGMAEPGALAVAVAAQQAVHFIGLPEGAIPLAEAVVYLATAPKSNSAYAALNKAREDVRQFGNAPVPKHLRNPVTGLMKKEGYGDGYKYSHDYHNHFAAMENLPELLQGHRYYTPSGQGYEQYVADRIQRWWGDKKGKTKEPPRGEDKA</sequence>
<dbReference type="GO" id="GO:0003677">
    <property type="term" value="F:DNA binding"/>
    <property type="evidence" value="ECO:0007669"/>
    <property type="project" value="InterPro"/>
</dbReference>
<gene>
    <name evidence="6" type="ORF">METZ01_LOCUS288096</name>
</gene>
<dbReference type="SUPFAM" id="SSF52540">
    <property type="entry name" value="P-loop containing nucleoside triphosphate hydrolases"/>
    <property type="match status" value="1"/>
</dbReference>
<keyword evidence="2" id="KW-0547">Nucleotide-binding</keyword>
<dbReference type="FunFam" id="1.20.272.10:FF:000001">
    <property type="entry name" value="Putative AAA family ATPase"/>
    <property type="match status" value="1"/>
</dbReference>
<dbReference type="InterPro" id="IPR027417">
    <property type="entry name" value="P-loop_NTPase"/>
</dbReference>
<keyword evidence="3" id="KW-0067">ATP-binding</keyword>
<evidence type="ECO:0000259" key="4">
    <source>
        <dbReference type="Pfam" id="PF12002"/>
    </source>
</evidence>
<dbReference type="PANTHER" id="PTHR13779">
    <property type="entry name" value="WERNER HELICASE-INTERACTING PROTEIN 1 FAMILY MEMBER"/>
    <property type="match status" value="1"/>
</dbReference>
<dbReference type="InterPro" id="IPR032423">
    <property type="entry name" value="AAA_assoc_2"/>
</dbReference>
<dbReference type="PANTHER" id="PTHR13779:SF7">
    <property type="entry name" value="ATPASE WRNIP1"/>
    <property type="match status" value="1"/>
</dbReference>
<feature type="domain" description="MgsA AAA+ ATPase C-terminal" evidence="4">
    <location>
        <begin position="135"/>
        <end position="301"/>
    </location>
</feature>
<dbReference type="InterPro" id="IPR008921">
    <property type="entry name" value="DNA_pol3_clamp-load_cplx_C"/>
</dbReference>
<dbReference type="GO" id="GO:0008047">
    <property type="term" value="F:enzyme activator activity"/>
    <property type="evidence" value="ECO:0007669"/>
    <property type="project" value="TreeGrafter"/>
</dbReference>
<dbReference type="Gene3D" id="1.10.8.60">
    <property type="match status" value="1"/>
</dbReference>